<name>A0A7J8H0Z3_ROUAE</name>
<evidence type="ECO:0000313" key="3">
    <source>
        <dbReference type="Proteomes" id="UP000593571"/>
    </source>
</evidence>
<dbReference type="AlphaFoldDB" id="A0A7J8H0Z3"/>
<keyword evidence="3" id="KW-1185">Reference proteome</keyword>
<feature type="compositionally biased region" description="Basic and acidic residues" evidence="1">
    <location>
        <begin position="63"/>
        <end position="91"/>
    </location>
</feature>
<evidence type="ECO:0000256" key="1">
    <source>
        <dbReference type="SAM" id="MobiDB-lite"/>
    </source>
</evidence>
<proteinExistence type="predicted"/>
<organism evidence="2 3">
    <name type="scientific">Rousettus aegyptiacus</name>
    <name type="common">Egyptian fruit bat</name>
    <name type="synonym">Pteropus aegyptiacus</name>
    <dbReference type="NCBI Taxonomy" id="9407"/>
    <lineage>
        <taxon>Eukaryota</taxon>
        <taxon>Metazoa</taxon>
        <taxon>Chordata</taxon>
        <taxon>Craniata</taxon>
        <taxon>Vertebrata</taxon>
        <taxon>Euteleostomi</taxon>
        <taxon>Mammalia</taxon>
        <taxon>Eutheria</taxon>
        <taxon>Laurasiatheria</taxon>
        <taxon>Chiroptera</taxon>
        <taxon>Yinpterochiroptera</taxon>
        <taxon>Pteropodoidea</taxon>
        <taxon>Pteropodidae</taxon>
        <taxon>Rousettinae</taxon>
        <taxon>Rousettus</taxon>
    </lineage>
</organism>
<protein>
    <submittedName>
        <fullName evidence="2">Uncharacterized protein</fullName>
    </submittedName>
</protein>
<comment type="caution">
    <text evidence="2">The sequence shown here is derived from an EMBL/GenBank/DDBJ whole genome shotgun (WGS) entry which is preliminary data.</text>
</comment>
<gene>
    <name evidence="2" type="ORF">HJG63_011154</name>
</gene>
<dbReference type="Proteomes" id="UP000593571">
    <property type="component" value="Unassembled WGS sequence"/>
</dbReference>
<evidence type="ECO:0000313" key="2">
    <source>
        <dbReference type="EMBL" id="KAF6465731.1"/>
    </source>
</evidence>
<feature type="region of interest" description="Disordered" evidence="1">
    <location>
        <begin position="1"/>
        <end position="104"/>
    </location>
</feature>
<sequence length="137" mass="14335">MPGDGDVGPERQGRPGPRRRLRPSLRPPVLVPAVGSTPEPVGTARGQAAVGTGPCGTKQRGATARDLRPAERTPDQWDEASRGHPTSDHRPLGSATPPAPWPLPARGVAGQFPCCGFACGQLLGHSAATQRRPRVPH</sequence>
<reference evidence="2 3" key="1">
    <citation type="journal article" date="2020" name="Nature">
        <title>Six reference-quality genomes reveal evolution of bat adaptations.</title>
        <authorList>
            <person name="Jebb D."/>
            <person name="Huang Z."/>
            <person name="Pippel M."/>
            <person name="Hughes G.M."/>
            <person name="Lavrichenko K."/>
            <person name="Devanna P."/>
            <person name="Winkler S."/>
            <person name="Jermiin L.S."/>
            <person name="Skirmuntt E.C."/>
            <person name="Katzourakis A."/>
            <person name="Burkitt-Gray L."/>
            <person name="Ray D.A."/>
            <person name="Sullivan K.A.M."/>
            <person name="Roscito J.G."/>
            <person name="Kirilenko B.M."/>
            <person name="Davalos L.M."/>
            <person name="Corthals A.P."/>
            <person name="Power M.L."/>
            <person name="Jones G."/>
            <person name="Ransome R.D."/>
            <person name="Dechmann D.K.N."/>
            <person name="Locatelli A.G."/>
            <person name="Puechmaille S.J."/>
            <person name="Fedrigo O."/>
            <person name="Jarvis E.D."/>
            <person name="Hiller M."/>
            <person name="Vernes S.C."/>
            <person name="Myers E.W."/>
            <person name="Teeling E.C."/>
        </authorList>
    </citation>
    <scope>NUCLEOTIDE SEQUENCE [LARGE SCALE GENOMIC DNA]</scope>
    <source>
        <strain evidence="2">MRouAeg1</strain>
        <tissue evidence="2">Muscle</tissue>
    </source>
</reference>
<dbReference type="EMBL" id="JACASE010000005">
    <property type="protein sequence ID" value="KAF6465731.1"/>
    <property type="molecule type" value="Genomic_DNA"/>
</dbReference>
<accession>A0A7J8H0Z3</accession>